<accession>A0AAU7LPZ0</accession>
<organism evidence="1">
    <name type="scientific">Polaromonas hydrogenivorans</name>
    <dbReference type="NCBI Taxonomy" id="335476"/>
    <lineage>
        <taxon>Bacteria</taxon>
        <taxon>Pseudomonadati</taxon>
        <taxon>Pseudomonadota</taxon>
        <taxon>Betaproteobacteria</taxon>
        <taxon>Burkholderiales</taxon>
        <taxon>Comamonadaceae</taxon>
        <taxon>Polaromonas</taxon>
    </lineage>
</organism>
<reference evidence="1" key="1">
    <citation type="submission" date="2024-05" db="EMBL/GenBank/DDBJ databases">
        <authorList>
            <person name="Bunk B."/>
            <person name="Swiderski J."/>
            <person name="Sproer C."/>
            <person name="Thiel V."/>
        </authorList>
    </citation>
    <scope>NUCLEOTIDE SEQUENCE</scope>
    <source>
        <strain evidence="1">DSM 17735</strain>
    </source>
</reference>
<name>A0AAU7LPZ0_9BURK</name>
<dbReference type="RefSeq" id="WP_349277213.1">
    <property type="nucleotide sequence ID" value="NZ_CBCSCU010000109.1"/>
</dbReference>
<protein>
    <submittedName>
        <fullName evidence="1">Uncharacterized protein</fullName>
    </submittedName>
</protein>
<dbReference type="AlphaFoldDB" id="A0AAU7LPZ0"/>
<sequence>MTLEFLHKISKQTLPFTVSDLDEIDKLRVLRAAGHLAVLLPSCNAKTPFARVLAITKKGREALRGRDDTAG</sequence>
<evidence type="ECO:0000313" key="1">
    <source>
        <dbReference type="EMBL" id="XBP68963.1"/>
    </source>
</evidence>
<dbReference type="EMBL" id="CP157675">
    <property type="protein sequence ID" value="XBP68963.1"/>
    <property type="molecule type" value="Genomic_DNA"/>
</dbReference>
<gene>
    <name evidence="1" type="ORF">ABLV49_13765</name>
</gene>
<proteinExistence type="predicted"/>